<dbReference type="SUPFAM" id="SSF81383">
    <property type="entry name" value="F-box domain"/>
    <property type="match status" value="1"/>
</dbReference>
<feature type="domain" description="F-box" evidence="1">
    <location>
        <begin position="8"/>
        <end position="48"/>
    </location>
</feature>
<evidence type="ECO:0000259" key="1">
    <source>
        <dbReference type="SMART" id="SM00256"/>
    </source>
</evidence>
<dbReference type="InterPro" id="IPR036047">
    <property type="entry name" value="F-box-like_dom_sf"/>
</dbReference>
<dbReference type="CDD" id="cd22157">
    <property type="entry name" value="F-box_AtFBW1-like"/>
    <property type="match status" value="1"/>
</dbReference>
<gene>
    <name evidence="2" type="ORF">Tsubulata_033060</name>
</gene>
<protein>
    <recommendedName>
        <fullName evidence="1">F-box domain-containing protein</fullName>
    </recommendedName>
</protein>
<sequence length="329" mass="37655">MAEAKELLLEELMMDILLRLPMKSVVRFRCVSTSWCTLLSDPHFIFKNFLLCSNDDDDDDVIDGIENNKNSSYMLLTYTDATTMKFMYALLSQDTLDVCLTKDFPHRMYIVGSCNGLVCLCSFEVYTIWNPATDETKVVPEFQVIRPPSTRASTSNHGFGFDPKTNDYKIVRIVDLHLDIDGYNYADDRYREAQVYSLKNDSWKILDDAFFPSVEGTPLWILTYSYGIETNGALYWVAIGEESHDTLVSFDISSEEFKHFQLPDFAILGCIEDGDCITLLSFNNALAMVVADETQSQSEMGTWTCKKWGDIFGDRCWGIVYIQPNYTRI</sequence>
<proteinExistence type="predicted"/>
<dbReference type="NCBIfam" id="TIGR01640">
    <property type="entry name" value="F_box_assoc_1"/>
    <property type="match status" value="1"/>
</dbReference>
<name>A0A9Q0FQY7_9ROSI</name>
<dbReference type="AlphaFoldDB" id="A0A9Q0FQY7"/>
<reference evidence="2" key="1">
    <citation type="submission" date="2022-02" db="EMBL/GenBank/DDBJ databases">
        <authorList>
            <person name="Henning P.M."/>
            <person name="McCubbin A.G."/>
            <person name="Shore J.S."/>
        </authorList>
    </citation>
    <scope>NUCLEOTIDE SEQUENCE</scope>
    <source>
        <strain evidence="2">F60SS</strain>
        <tissue evidence="2">Leaves</tissue>
    </source>
</reference>
<dbReference type="OrthoDB" id="1845276at2759"/>
<dbReference type="PANTHER" id="PTHR31672:SF13">
    <property type="entry name" value="F-BOX PROTEIN CPR30-LIKE"/>
    <property type="match status" value="1"/>
</dbReference>
<keyword evidence="3" id="KW-1185">Reference proteome</keyword>
<reference evidence="2" key="2">
    <citation type="journal article" date="2023" name="Plants (Basel)">
        <title>Annotation of the Turnera subulata (Passifloraceae) Draft Genome Reveals the S-Locus Evolved after the Divergence of Turneroideae from Passifloroideae in a Stepwise Manner.</title>
        <authorList>
            <person name="Henning P.M."/>
            <person name="Roalson E.H."/>
            <person name="Mir W."/>
            <person name="McCubbin A.G."/>
            <person name="Shore J.S."/>
        </authorList>
    </citation>
    <scope>NUCLEOTIDE SEQUENCE</scope>
    <source>
        <strain evidence="2">F60SS</strain>
    </source>
</reference>
<organism evidence="2 3">
    <name type="scientific">Turnera subulata</name>
    <dbReference type="NCBI Taxonomy" id="218843"/>
    <lineage>
        <taxon>Eukaryota</taxon>
        <taxon>Viridiplantae</taxon>
        <taxon>Streptophyta</taxon>
        <taxon>Embryophyta</taxon>
        <taxon>Tracheophyta</taxon>
        <taxon>Spermatophyta</taxon>
        <taxon>Magnoliopsida</taxon>
        <taxon>eudicotyledons</taxon>
        <taxon>Gunneridae</taxon>
        <taxon>Pentapetalae</taxon>
        <taxon>rosids</taxon>
        <taxon>fabids</taxon>
        <taxon>Malpighiales</taxon>
        <taxon>Passifloraceae</taxon>
        <taxon>Turnera</taxon>
    </lineage>
</organism>
<dbReference type="Proteomes" id="UP001141552">
    <property type="component" value="Unassembled WGS sequence"/>
</dbReference>
<accession>A0A9Q0FQY7</accession>
<dbReference type="PANTHER" id="PTHR31672">
    <property type="entry name" value="BNACNNG10540D PROTEIN"/>
    <property type="match status" value="1"/>
</dbReference>
<dbReference type="SMART" id="SM00256">
    <property type="entry name" value="FBOX"/>
    <property type="match status" value="1"/>
</dbReference>
<dbReference type="Gene3D" id="1.20.1280.50">
    <property type="match status" value="1"/>
</dbReference>
<dbReference type="InterPro" id="IPR006527">
    <property type="entry name" value="F-box-assoc_dom_typ1"/>
</dbReference>
<evidence type="ECO:0000313" key="3">
    <source>
        <dbReference type="Proteomes" id="UP001141552"/>
    </source>
</evidence>
<dbReference type="InterPro" id="IPR017451">
    <property type="entry name" value="F-box-assoc_interact_dom"/>
</dbReference>
<comment type="caution">
    <text evidence="2">The sequence shown here is derived from an EMBL/GenBank/DDBJ whole genome shotgun (WGS) entry which is preliminary data.</text>
</comment>
<evidence type="ECO:0000313" key="2">
    <source>
        <dbReference type="EMBL" id="KAJ4835055.1"/>
    </source>
</evidence>
<dbReference type="Pfam" id="PF07734">
    <property type="entry name" value="FBA_1"/>
    <property type="match status" value="1"/>
</dbReference>
<dbReference type="InterPro" id="IPR050796">
    <property type="entry name" value="SCF_F-box_component"/>
</dbReference>
<dbReference type="Pfam" id="PF00646">
    <property type="entry name" value="F-box"/>
    <property type="match status" value="1"/>
</dbReference>
<dbReference type="EMBL" id="JAKUCV010004535">
    <property type="protein sequence ID" value="KAJ4835055.1"/>
    <property type="molecule type" value="Genomic_DNA"/>
</dbReference>
<dbReference type="InterPro" id="IPR001810">
    <property type="entry name" value="F-box_dom"/>
</dbReference>